<dbReference type="InterPro" id="IPR036388">
    <property type="entry name" value="WH-like_DNA-bd_sf"/>
</dbReference>
<evidence type="ECO:0000313" key="6">
    <source>
        <dbReference type="Proteomes" id="UP000635606"/>
    </source>
</evidence>
<evidence type="ECO:0000259" key="4">
    <source>
        <dbReference type="PROSITE" id="PS51755"/>
    </source>
</evidence>
<evidence type="ECO:0000256" key="3">
    <source>
        <dbReference type="PROSITE-ProRule" id="PRU01091"/>
    </source>
</evidence>
<organism evidence="5 6">
    <name type="scientific">Virgisporangium ochraceum</name>
    <dbReference type="NCBI Taxonomy" id="65505"/>
    <lineage>
        <taxon>Bacteria</taxon>
        <taxon>Bacillati</taxon>
        <taxon>Actinomycetota</taxon>
        <taxon>Actinomycetes</taxon>
        <taxon>Micromonosporales</taxon>
        <taxon>Micromonosporaceae</taxon>
        <taxon>Virgisporangium</taxon>
    </lineage>
</organism>
<evidence type="ECO:0000256" key="1">
    <source>
        <dbReference type="ARBA" id="ARBA00005820"/>
    </source>
</evidence>
<dbReference type="SUPFAM" id="SSF46894">
    <property type="entry name" value="C-terminal effector domain of the bipartite response regulators"/>
    <property type="match status" value="1"/>
</dbReference>
<reference evidence="5" key="1">
    <citation type="submission" date="2021-01" db="EMBL/GenBank/DDBJ databases">
        <title>Whole genome shotgun sequence of Virgisporangium ochraceum NBRC 16418.</title>
        <authorList>
            <person name="Komaki H."/>
            <person name="Tamura T."/>
        </authorList>
    </citation>
    <scope>NUCLEOTIDE SEQUENCE</scope>
    <source>
        <strain evidence="5">NBRC 16418</strain>
    </source>
</reference>
<dbReference type="GO" id="GO:0003677">
    <property type="term" value="F:DNA binding"/>
    <property type="evidence" value="ECO:0007669"/>
    <property type="project" value="UniProtKB-UniRule"/>
</dbReference>
<dbReference type="SMART" id="SM00862">
    <property type="entry name" value="Trans_reg_C"/>
    <property type="match status" value="1"/>
</dbReference>
<dbReference type="InterPro" id="IPR016032">
    <property type="entry name" value="Sig_transdc_resp-reg_C-effctor"/>
</dbReference>
<dbReference type="InterPro" id="IPR027417">
    <property type="entry name" value="P-loop_NTPase"/>
</dbReference>
<dbReference type="Proteomes" id="UP000635606">
    <property type="component" value="Unassembled WGS sequence"/>
</dbReference>
<keyword evidence="6" id="KW-1185">Reference proteome</keyword>
<dbReference type="CDD" id="cd15831">
    <property type="entry name" value="BTAD"/>
    <property type="match status" value="1"/>
</dbReference>
<dbReference type="SMART" id="SM01043">
    <property type="entry name" value="BTAD"/>
    <property type="match status" value="1"/>
</dbReference>
<dbReference type="Pfam" id="PF13424">
    <property type="entry name" value="TPR_12"/>
    <property type="match status" value="1"/>
</dbReference>
<name>A0A8J4A0P7_9ACTN</name>
<dbReference type="InterPro" id="IPR005158">
    <property type="entry name" value="BTAD"/>
</dbReference>
<dbReference type="AlphaFoldDB" id="A0A8J4A0P7"/>
<dbReference type="PRINTS" id="PR00364">
    <property type="entry name" value="DISEASERSIST"/>
</dbReference>
<dbReference type="SUPFAM" id="SSF48452">
    <property type="entry name" value="TPR-like"/>
    <property type="match status" value="2"/>
</dbReference>
<feature type="DNA-binding region" description="OmpR/PhoB-type" evidence="3">
    <location>
        <begin position="21"/>
        <end position="122"/>
    </location>
</feature>
<dbReference type="EMBL" id="BOPH01000108">
    <property type="protein sequence ID" value="GIJ73051.1"/>
    <property type="molecule type" value="Genomic_DNA"/>
</dbReference>
<evidence type="ECO:0000256" key="2">
    <source>
        <dbReference type="ARBA" id="ARBA00023125"/>
    </source>
</evidence>
<accession>A0A8J4A0P7</accession>
<dbReference type="PANTHER" id="PTHR47691">
    <property type="entry name" value="REGULATOR-RELATED"/>
    <property type="match status" value="1"/>
</dbReference>
<comment type="similarity">
    <text evidence="1">Belongs to the AfsR/DnrI/RedD regulatory family.</text>
</comment>
<dbReference type="Pfam" id="PF00486">
    <property type="entry name" value="Trans_reg_C"/>
    <property type="match status" value="1"/>
</dbReference>
<dbReference type="InterPro" id="IPR058852">
    <property type="entry name" value="HTH_77"/>
</dbReference>
<dbReference type="PROSITE" id="PS51755">
    <property type="entry name" value="OMPR_PHOB"/>
    <property type="match status" value="1"/>
</dbReference>
<feature type="domain" description="OmpR/PhoB-type" evidence="4">
    <location>
        <begin position="21"/>
        <end position="122"/>
    </location>
</feature>
<dbReference type="Pfam" id="PF25872">
    <property type="entry name" value="HTH_77"/>
    <property type="match status" value="1"/>
</dbReference>
<dbReference type="GO" id="GO:0000160">
    <property type="term" value="P:phosphorelay signal transduction system"/>
    <property type="evidence" value="ECO:0007669"/>
    <property type="project" value="InterPro"/>
</dbReference>
<proteinExistence type="inferred from homology"/>
<dbReference type="GO" id="GO:0006355">
    <property type="term" value="P:regulation of DNA-templated transcription"/>
    <property type="evidence" value="ECO:0007669"/>
    <property type="project" value="InterPro"/>
</dbReference>
<dbReference type="Gene3D" id="1.25.40.10">
    <property type="entry name" value="Tetratricopeptide repeat domain"/>
    <property type="match status" value="3"/>
</dbReference>
<dbReference type="PANTHER" id="PTHR47691:SF3">
    <property type="entry name" value="HTH-TYPE TRANSCRIPTIONAL REGULATOR RV0890C-RELATED"/>
    <property type="match status" value="1"/>
</dbReference>
<evidence type="ECO:0000313" key="5">
    <source>
        <dbReference type="EMBL" id="GIJ73051.1"/>
    </source>
</evidence>
<keyword evidence="2 3" id="KW-0238">DNA-binding</keyword>
<dbReference type="Pfam" id="PF03704">
    <property type="entry name" value="BTAD"/>
    <property type="match status" value="1"/>
</dbReference>
<dbReference type="Gene3D" id="1.10.10.10">
    <property type="entry name" value="Winged helix-like DNA-binding domain superfamily/Winged helix DNA-binding domain"/>
    <property type="match status" value="1"/>
</dbReference>
<protein>
    <submittedName>
        <fullName evidence="5">SARP family transcriptional regulator</fullName>
    </submittedName>
</protein>
<gene>
    <name evidence="5" type="ORF">Voc01_079680</name>
</gene>
<sequence>MAPNPSRRTSSSPPILNVVTGENLYVTGVEFRLLGPLELVVDGAVHTFPAGAEGELFALLLLSAGRVVPAGTLVDALWGDDPPAHAANALQGRVSRLRRALARTGLPDDLVATRRPGYVVDVDPDRVDAHRFVTLVSRARRTADAHSYDEALALWRGAPVAGFADREWARAETTRLTEVWLGAREERIELDLAAGRYTGAVPALEELAAAHPLRERVHGQLMRALYGAGRQADALEVYRRLRRTLADELGLDPSLELRDLERSIIQQTIATTAPPPTRSIPGRLTSFVGRAAEVREVRDLLDRHRLLTLTGPGGSGKTSLAVEAAGALADRFTDGTWFVGLAGLPDGGQVAGAVADALGVPDSDAPVTDRIAAHLRGRAALVLLDNCEHVVDAAATLAERLLLACPRLRLLATSREALAVPGEVQLAVRPLETPPEDAADVARYDAVRLFVDRATAALPAFALTPATADVVARVCRQLDGIPLAIELAAARVRTLPVDEIAARLDDRFRLLTGGPRTAEARQRTLRATVDWSHRLLAEPDRVLFRRLSVFRGGFTLDAAERVCDRPVMDGLTRLVDRSLVVTDHTAGTRFRMLETLRQYASERLHEAGEAAATGRRHAEHFTDVAVRGEAGLRGPDQARWLNWLATEAGNLRAAVTWCHRNAAGHGDLGLRLVGSLGWFWYFAAAERRVTGTESAAGSGEVSDVDGPDAVAAMLDAAPHASPPARAVALLALSVVSRPRSCLVHPSEASDRAARQSLELFERLGDTHRAAMSRTMVAVQAVGDADVADALSTLDGTDAEFARHGDDWGRALVRFVRLELHSALGELDEATVHAGRALALFRRLDDHWGVSAVLYHHGLALHRAGRHTESVPVYEEALVEAARIDQPNTVQYVLANLGYVHALLGDTDAARRRLDASLAIVHRLGTTESPLARLCAATLARGAGDLDAAERGYRDALDRVTALETHDWAATATSGLGFVAELSGDPDGAERLHRRAWRLAQDAGRVGTGAAAAAAEGLAGVAAARGDRSRAAALLAAAERWRATHGRPASAVERADADRAAARLGPDAGEADAIELPDLMG</sequence>
<dbReference type="InterPro" id="IPR001867">
    <property type="entry name" value="OmpR/PhoB-type_DNA-bd"/>
</dbReference>
<dbReference type="InterPro" id="IPR011990">
    <property type="entry name" value="TPR-like_helical_dom_sf"/>
</dbReference>
<comment type="caution">
    <text evidence="5">The sequence shown here is derived from an EMBL/GenBank/DDBJ whole genome shotgun (WGS) entry which is preliminary data.</text>
</comment>
<dbReference type="SUPFAM" id="SSF52540">
    <property type="entry name" value="P-loop containing nucleoside triphosphate hydrolases"/>
    <property type="match status" value="1"/>
</dbReference>